<dbReference type="GO" id="GO:0003677">
    <property type="term" value="F:DNA binding"/>
    <property type="evidence" value="ECO:0007669"/>
    <property type="project" value="UniProtKB-UniRule"/>
</dbReference>
<comment type="cofactor">
    <cofactor evidence="12">
        <name>[4Fe-4S] cluster</name>
        <dbReference type="ChEBI" id="CHEBI:49883"/>
    </cofactor>
    <text evidence="12">Binds 1 [4Fe-4S] cluster.</text>
</comment>
<dbReference type="SMART" id="SM00478">
    <property type="entry name" value="ENDO3c"/>
    <property type="match status" value="1"/>
</dbReference>
<dbReference type="EMBL" id="PNHG01000005">
    <property type="protein sequence ID" value="PMC64711.1"/>
    <property type="molecule type" value="Genomic_DNA"/>
</dbReference>
<feature type="binding site" evidence="12">
    <location>
        <position position="228"/>
    </location>
    <ligand>
        <name>[4Fe-4S] cluster</name>
        <dbReference type="ChEBI" id="CHEBI:49883"/>
    </ligand>
</feature>
<dbReference type="InterPro" id="IPR011257">
    <property type="entry name" value="DNA_glycosylase"/>
</dbReference>
<dbReference type="GO" id="GO:0140078">
    <property type="term" value="F:class I DNA-(apurinic or apyrimidinic site) endonuclease activity"/>
    <property type="evidence" value="ECO:0007669"/>
    <property type="project" value="UniProtKB-EC"/>
</dbReference>
<keyword evidence="5 12" id="KW-0378">Hydrolase</keyword>
<evidence type="ECO:0000256" key="11">
    <source>
        <dbReference type="ARBA" id="ARBA00023295"/>
    </source>
</evidence>
<keyword evidence="15" id="KW-0255">Endonuclease</keyword>
<feature type="region of interest" description="Disordered" evidence="13">
    <location>
        <begin position="1"/>
        <end position="36"/>
    </location>
</feature>
<evidence type="ECO:0000313" key="16">
    <source>
        <dbReference type="Proteomes" id="UP000235836"/>
    </source>
</evidence>
<dbReference type="GO" id="GO:0051539">
    <property type="term" value="F:4 iron, 4 sulfur cluster binding"/>
    <property type="evidence" value="ECO:0007669"/>
    <property type="project" value="UniProtKB-UniRule"/>
</dbReference>
<dbReference type="FunFam" id="1.10.340.30:FF:000001">
    <property type="entry name" value="Endonuclease III"/>
    <property type="match status" value="1"/>
</dbReference>
<keyword evidence="8 12" id="KW-0238">DNA-binding</keyword>
<dbReference type="InterPro" id="IPR003265">
    <property type="entry name" value="HhH-GPD_domain"/>
</dbReference>
<keyword evidence="11 12" id="KW-0326">Glycosidase</keyword>
<proteinExistence type="inferred from homology"/>
<name>A0A2N6T5W8_9CORY</name>
<dbReference type="Gene3D" id="1.10.340.30">
    <property type="entry name" value="Hypothetical protein, domain 2"/>
    <property type="match status" value="1"/>
</dbReference>
<dbReference type="Gene3D" id="1.10.1670.10">
    <property type="entry name" value="Helix-hairpin-Helix base-excision DNA repair enzymes (C-terminal)"/>
    <property type="match status" value="1"/>
</dbReference>
<reference evidence="15 16" key="1">
    <citation type="submission" date="2017-09" db="EMBL/GenBank/DDBJ databases">
        <title>Bacterial strain isolated from the female urinary microbiota.</title>
        <authorList>
            <person name="Thomas-White K."/>
            <person name="Kumar N."/>
            <person name="Forster S."/>
            <person name="Putonti C."/>
            <person name="Lawley T."/>
            <person name="Wolfe A.J."/>
        </authorList>
    </citation>
    <scope>NUCLEOTIDE SEQUENCE [LARGE SCALE GENOMIC DNA]</scope>
    <source>
        <strain evidence="15 16">UMB0792</strain>
    </source>
</reference>
<gene>
    <name evidence="12 15" type="primary">nth</name>
    <name evidence="15" type="ORF">CJ203_04485</name>
</gene>
<evidence type="ECO:0000259" key="14">
    <source>
        <dbReference type="SMART" id="SM00478"/>
    </source>
</evidence>
<evidence type="ECO:0000313" key="15">
    <source>
        <dbReference type="EMBL" id="PMC64711.1"/>
    </source>
</evidence>
<dbReference type="NCBIfam" id="TIGR01083">
    <property type="entry name" value="nth"/>
    <property type="match status" value="1"/>
</dbReference>
<comment type="catalytic activity">
    <reaction evidence="12">
        <text>2'-deoxyribonucleotide-(2'-deoxyribose 5'-phosphate)-2'-deoxyribonucleotide-DNA = a 3'-end 2'-deoxyribonucleotide-(2,3-dehydro-2,3-deoxyribose 5'-phosphate)-DNA + a 5'-end 5'-phospho-2'-deoxyribonucleoside-DNA + H(+)</text>
        <dbReference type="Rhea" id="RHEA:66592"/>
        <dbReference type="Rhea" id="RHEA-COMP:13180"/>
        <dbReference type="Rhea" id="RHEA-COMP:16897"/>
        <dbReference type="Rhea" id="RHEA-COMP:17067"/>
        <dbReference type="ChEBI" id="CHEBI:15378"/>
        <dbReference type="ChEBI" id="CHEBI:136412"/>
        <dbReference type="ChEBI" id="CHEBI:157695"/>
        <dbReference type="ChEBI" id="CHEBI:167181"/>
        <dbReference type="EC" id="4.2.99.18"/>
    </reaction>
</comment>
<dbReference type="InterPro" id="IPR004035">
    <property type="entry name" value="Endouclease-III_FeS-bd_BS"/>
</dbReference>
<dbReference type="CDD" id="cd00056">
    <property type="entry name" value="ENDO3c"/>
    <property type="match status" value="1"/>
</dbReference>
<keyword evidence="7 12" id="KW-0411">Iron-sulfur</keyword>
<dbReference type="FunFam" id="1.10.1670.10:FF:000001">
    <property type="entry name" value="Endonuclease III"/>
    <property type="match status" value="1"/>
</dbReference>
<keyword evidence="10 12" id="KW-0456">Lyase</keyword>
<evidence type="ECO:0000256" key="5">
    <source>
        <dbReference type="ARBA" id="ARBA00022801"/>
    </source>
</evidence>
<organism evidence="15 16">
    <name type="scientific">Corynebacterium tuscaniense</name>
    <dbReference type="NCBI Taxonomy" id="302449"/>
    <lineage>
        <taxon>Bacteria</taxon>
        <taxon>Bacillati</taxon>
        <taxon>Actinomycetota</taxon>
        <taxon>Actinomycetes</taxon>
        <taxon>Mycobacteriales</taxon>
        <taxon>Corynebacteriaceae</taxon>
        <taxon>Corynebacterium</taxon>
    </lineage>
</organism>
<feature type="domain" description="HhH-GPD" evidence="14">
    <location>
        <begin position="69"/>
        <end position="216"/>
    </location>
</feature>
<dbReference type="Proteomes" id="UP000235836">
    <property type="component" value="Unassembled WGS sequence"/>
</dbReference>
<evidence type="ECO:0000256" key="12">
    <source>
        <dbReference type="HAMAP-Rule" id="MF_00942"/>
    </source>
</evidence>
<evidence type="ECO:0000256" key="4">
    <source>
        <dbReference type="ARBA" id="ARBA00022763"/>
    </source>
</evidence>
<evidence type="ECO:0000256" key="1">
    <source>
        <dbReference type="ARBA" id="ARBA00008343"/>
    </source>
</evidence>
<dbReference type="EC" id="4.2.99.18" evidence="12"/>
<evidence type="ECO:0000256" key="8">
    <source>
        <dbReference type="ARBA" id="ARBA00023125"/>
    </source>
</evidence>
<dbReference type="SUPFAM" id="SSF48150">
    <property type="entry name" value="DNA-glycosylase"/>
    <property type="match status" value="1"/>
</dbReference>
<feature type="compositionally biased region" description="Pro residues" evidence="13">
    <location>
        <begin position="1"/>
        <end position="10"/>
    </location>
</feature>
<keyword evidence="9 12" id="KW-0234">DNA repair</keyword>
<comment type="similarity">
    <text evidence="1 12">Belongs to the Nth/MutY family.</text>
</comment>
<comment type="function">
    <text evidence="12">DNA repair enzyme that has both DNA N-glycosylase activity and AP-lyase activity. The DNA N-glycosylase activity releases various damaged pyrimidines from DNA by cleaving the N-glycosidic bond, leaving an AP (apurinic/apyrimidinic) site. The AP-lyase activity cleaves the phosphodiester bond 3' to the AP site by a beta-elimination, leaving a 3'-terminal unsaturated sugar and a product with a terminal 5'-phosphate.</text>
</comment>
<dbReference type="HAMAP" id="MF_00942">
    <property type="entry name" value="Nth"/>
    <property type="match status" value="1"/>
</dbReference>
<dbReference type="GO" id="GO:0046872">
    <property type="term" value="F:metal ion binding"/>
    <property type="evidence" value="ECO:0007669"/>
    <property type="project" value="UniProtKB-KW"/>
</dbReference>
<keyword evidence="2 12" id="KW-0004">4Fe-4S</keyword>
<comment type="caution">
    <text evidence="15">The sequence shown here is derived from an EMBL/GenBank/DDBJ whole genome shotgun (WGS) entry which is preliminary data.</text>
</comment>
<feature type="binding site" evidence="12">
    <location>
        <position position="218"/>
    </location>
    <ligand>
        <name>[4Fe-4S] cluster</name>
        <dbReference type="ChEBI" id="CHEBI:49883"/>
    </ligand>
</feature>
<evidence type="ECO:0000256" key="13">
    <source>
        <dbReference type="SAM" id="MobiDB-lite"/>
    </source>
</evidence>
<accession>A0A2N6T5W8</accession>
<keyword evidence="15" id="KW-0540">Nuclease</keyword>
<dbReference type="AlphaFoldDB" id="A0A2N6T5W8"/>
<feature type="binding site" evidence="12">
    <location>
        <position position="225"/>
    </location>
    <ligand>
        <name>[4Fe-4S] cluster</name>
        <dbReference type="ChEBI" id="CHEBI:49883"/>
    </ligand>
</feature>
<dbReference type="GO" id="GO:0019104">
    <property type="term" value="F:DNA N-glycosylase activity"/>
    <property type="evidence" value="ECO:0007669"/>
    <property type="project" value="UniProtKB-UniRule"/>
</dbReference>
<dbReference type="InterPro" id="IPR000445">
    <property type="entry name" value="HhH_motif"/>
</dbReference>
<dbReference type="InterPro" id="IPR023170">
    <property type="entry name" value="HhH_base_excis_C"/>
</dbReference>
<dbReference type="Pfam" id="PF00633">
    <property type="entry name" value="HHH"/>
    <property type="match status" value="1"/>
</dbReference>
<evidence type="ECO:0000256" key="9">
    <source>
        <dbReference type="ARBA" id="ARBA00023204"/>
    </source>
</evidence>
<keyword evidence="6 12" id="KW-0408">Iron</keyword>
<dbReference type="RefSeq" id="WP_102723715.1">
    <property type="nucleotide sequence ID" value="NZ_PNHG01000005.1"/>
</dbReference>
<evidence type="ECO:0000256" key="6">
    <source>
        <dbReference type="ARBA" id="ARBA00023004"/>
    </source>
</evidence>
<evidence type="ECO:0000256" key="3">
    <source>
        <dbReference type="ARBA" id="ARBA00022723"/>
    </source>
</evidence>
<dbReference type="Pfam" id="PF10576">
    <property type="entry name" value="EndIII_4Fe-2S"/>
    <property type="match status" value="1"/>
</dbReference>
<sequence>MSDAVSPPPHFVRRTRRPGTHPAAKGKETELGRTRRGRRINRMLAQVYPDAHAELDFTNPLELLVATVLSAQTTDVRVNQVTPELFRRYPTAEAYATANVDEIGEIIRPVGFYRAKAGHLKGLGEMLVDKHGGEVPEDLDDLVKLPGVGRKTAHVVRGNAFDHPGLTVDTHFQRLVHRLALTEENDPVAIEHAIGAIIEKSDWTMFSHRIIFHGRRVCHARKPACGACPIAYECPSFGAGPIEWDEGAALVTGPEREHILDLASGEGEGQ</sequence>
<dbReference type="Pfam" id="PF00730">
    <property type="entry name" value="HhH-GPD"/>
    <property type="match status" value="1"/>
</dbReference>
<dbReference type="PANTHER" id="PTHR10359:SF18">
    <property type="entry name" value="ENDONUCLEASE III"/>
    <property type="match status" value="1"/>
</dbReference>
<keyword evidence="16" id="KW-1185">Reference proteome</keyword>
<protein>
    <recommendedName>
        <fullName evidence="12">Endonuclease III</fullName>
        <ecNumber evidence="12">4.2.99.18</ecNumber>
    </recommendedName>
    <alternativeName>
        <fullName evidence="12">DNA-(apurinic or apyrimidinic site) lyase</fullName>
    </alternativeName>
</protein>
<dbReference type="InterPro" id="IPR005759">
    <property type="entry name" value="Nth"/>
</dbReference>
<evidence type="ECO:0000256" key="10">
    <source>
        <dbReference type="ARBA" id="ARBA00023239"/>
    </source>
</evidence>
<feature type="binding site" evidence="12">
    <location>
        <position position="234"/>
    </location>
    <ligand>
        <name>[4Fe-4S] cluster</name>
        <dbReference type="ChEBI" id="CHEBI:49883"/>
    </ligand>
</feature>
<evidence type="ECO:0000256" key="7">
    <source>
        <dbReference type="ARBA" id="ARBA00023014"/>
    </source>
</evidence>
<dbReference type="PANTHER" id="PTHR10359">
    <property type="entry name" value="A/G-SPECIFIC ADENINE GLYCOSYLASE/ENDONUCLEASE III"/>
    <property type="match status" value="1"/>
</dbReference>
<dbReference type="SMART" id="SM00525">
    <property type="entry name" value="FES"/>
    <property type="match status" value="1"/>
</dbReference>
<dbReference type="GO" id="GO:0006285">
    <property type="term" value="P:base-excision repair, AP site formation"/>
    <property type="evidence" value="ECO:0007669"/>
    <property type="project" value="TreeGrafter"/>
</dbReference>
<keyword evidence="4 12" id="KW-0227">DNA damage</keyword>
<keyword evidence="3 12" id="KW-0479">Metal-binding</keyword>
<evidence type="ECO:0000256" key="2">
    <source>
        <dbReference type="ARBA" id="ARBA00022485"/>
    </source>
</evidence>
<dbReference type="InterPro" id="IPR003651">
    <property type="entry name" value="Endonuclease3_FeS-loop_motif"/>
</dbReference>
<dbReference type="PROSITE" id="PS00764">
    <property type="entry name" value="ENDONUCLEASE_III_1"/>
    <property type="match status" value="1"/>
</dbReference>